<dbReference type="EMBL" id="JAINUG010000078">
    <property type="protein sequence ID" value="KAJ8400161.1"/>
    <property type="molecule type" value="Genomic_DNA"/>
</dbReference>
<evidence type="ECO:0000313" key="2">
    <source>
        <dbReference type="EMBL" id="KAJ8400161.1"/>
    </source>
</evidence>
<evidence type="ECO:0000256" key="1">
    <source>
        <dbReference type="SAM" id="SignalP"/>
    </source>
</evidence>
<dbReference type="AlphaFoldDB" id="A0AAD7SF07"/>
<proteinExistence type="predicted"/>
<feature type="signal peptide" evidence="1">
    <location>
        <begin position="1"/>
        <end position="16"/>
    </location>
</feature>
<protein>
    <recommendedName>
        <fullName evidence="4">Secreted protein</fullName>
    </recommendedName>
</protein>
<organism evidence="2 3">
    <name type="scientific">Aldrovandia affinis</name>
    <dbReference type="NCBI Taxonomy" id="143900"/>
    <lineage>
        <taxon>Eukaryota</taxon>
        <taxon>Metazoa</taxon>
        <taxon>Chordata</taxon>
        <taxon>Craniata</taxon>
        <taxon>Vertebrata</taxon>
        <taxon>Euteleostomi</taxon>
        <taxon>Actinopterygii</taxon>
        <taxon>Neopterygii</taxon>
        <taxon>Teleostei</taxon>
        <taxon>Notacanthiformes</taxon>
        <taxon>Halosauridae</taxon>
        <taxon>Aldrovandia</taxon>
    </lineage>
</organism>
<accession>A0AAD7SF07</accession>
<comment type="caution">
    <text evidence="2">The sequence shown here is derived from an EMBL/GenBank/DDBJ whole genome shotgun (WGS) entry which is preliminary data.</text>
</comment>
<evidence type="ECO:0008006" key="4">
    <source>
        <dbReference type="Google" id="ProtNLM"/>
    </source>
</evidence>
<gene>
    <name evidence="2" type="ORF">AAFF_G00398550</name>
</gene>
<dbReference type="Proteomes" id="UP001221898">
    <property type="component" value="Unassembled WGS sequence"/>
</dbReference>
<name>A0AAD7SF07_9TELE</name>
<feature type="chain" id="PRO_5042271793" description="Secreted protein" evidence="1">
    <location>
        <begin position="17"/>
        <end position="112"/>
    </location>
</feature>
<evidence type="ECO:0000313" key="3">
    <source>
        <dbReference type="Proteomes" id="UP001221898"/>
    </source>
</evidence>
<sequence length="112" mass="12444">MHPPLLLITIASLSLGIKLPDVVLPGPKAGILLKDDPGFLVVDAQTVTHQVYVSLDPLHVIHTTTTRCNKVPQHIYREETRTWYQEHLPHTRVGCQNYSAAAGANSLIHRHT</sequence>
<keyword evidence="1" id="KW-0732">Signal</keyword>
<keyword evidence="3" id="KW-1185">Reference proteome</keyword>
<reference evidence="2" key="1">
    <citation type="journal article" date="2023" name="Science">
        <title>Genome structures resolve the early diversification of teleost fishes.</title>
        <authorList>
            <person name="Parey E."/>
            <person name="Louis A."/>
            <person name="Montfort J."/>
            <person name="Bouchez O."/>
            <person name="Roques C."/>
            <person name="Iampietro C."/>
            <person name="Lluch J."/>
            <person name="Castinel A."/>
            <person name="Donnadieu C."/>
            <person name="Desvignes T."/>
            <person name="Floi Bucao C."/>
            <person name="Jouanno E."/>
            <person name="Wen M."/>
            <person name="Mejri S."/>
            <person name="Dirks R."/>
            <person name="Jansen H."/>
            <person name="Henkel C."/>
            <person name="Chen W.J."/>
            <person name="Zahm M."/>
            <person name="Cabau C."/>
            <person name="Klopp C."/>
            <person name="Thompson A.W."/>
            <person name="Robinson-Rechavi M."/>
            <person name="Braasch I."/>
            <person name="Lecointre G."/>
            <person name="Bobe J."/>
            <person name="Postlethwait J.H."/>
            <person name="Berthelot C."/>
            <person name="Roest Crollius H."/>
            <person name="Guiguen Y."/>
        </authorList>
    </citation>
    <scope>NUCLEOTIDE SEQUENCE</scope>
    <source>
        <strain evidence="2">NC1722</strain>
    </source>
</reference>